<reference evidence="1 2" key="1">
    <citation type="submission" date="2019-07" db="EMBL/GenBank/DDBJ databases">
        <title>The draft genome sequence of Aquimarina algiphila M91.</title>
        <authorList>
            <person name="Meng X."/>
        </authorList>
    </citation>
    <scope>NUCLEOTIDE SEQUENCE [LARGE SCALE GENOMIC DNA]</scope>
    <source>
        <strain evidence="1 2">M91</strain>
    </source>
</reference>
<comment type="caution">
    <text evidence="1">The sequence shown here is derived from an EMBL/GenBank/DDBJ whole genome shotgun (WGS) entry which is preliminary data.</text>
</comment>
<proteinExistence type="predicted"/>
<dbReference type="OrthoDB" id="1166643at2"/>
<dbReference type="Proteomes" id="UP000318833">
    <property type="component" value="Unassembled WGS sequence"/>
</dbReference>
<gene>
    <name evidence="1" type="ORF">FOF46_31030</name>
</gene>
<accession>A0A554V9Z0</accession>
<evidence type="ECO:0000313" key="2">
    <source>
        <dbReference type="Proteomes" id="UP000318833"/>
    </source>
</evidence>
<dbReference type="EMBL" id="VLNR01000185">
    <property type="protein sequence ID" value="TSE02249.1"/>
    <property type="molecule type" value="Genomic_DNA"/>
</dbReference>
<sequence>MKINTERIYILMKPYPGLEDFEELFVDAERNLADIEDLFSGGIKAKDIFGLYTDKKSALKDALKLWKEVTKEKTPIDDNKKERFREFVTGLEKLSNTHNIAIAAVGGVYIFDEPQIITYDEDHTSGDLVAYWDDQN</sequence>
<name>A0A554V9Z0_9FLAO</name>
<evidence type="ECO:0000313" key="1">
    <source>
        <dbReference type="EMBL" id="TSE02249.1"/>
    </source>
</evidence>
<dbReference type="RefSeq" id="WP_143919281.1">
    <property type="nucleotide sequence ID" value="NZ_CANMXV010000020.1"/>
</dbReference>
<organism evidence="1 2">
    <name type="scientific">Aquimarina algiphila</name>
    <dbReference type="NCBI Taxonomy" id="2047982"/>
    <lineage>
        <taxon>Bacteria</taxon>
        <taxon>Pseudomonadati</taxon>
        <taxon>Bacteroidota</taxon>
        <taxon>Flavobacteriia</taxon>
        <taxon>Flavobacteriales</taxon>
        <taxon>Flavobacteriaceae</taxon>
        <taxon>Aquimarina</taxon>
    </lineage>
</organism>
<dbReference type="AlphaFoldDB" id="A0A554V9Z0"/>
<keyword evidence="2" id="KW-1185">Reference proteome</keyword>
<protein>
    <submittedName>
        <fullName evidence="1">Uncharacterized protein</fullName>
    </submittedName>
</protein>